<evidence type="ECO:0000256" key="5">
    <source>
        <dbReference type="ARBA" id="ARBA00022801"/>
    </source>
</evidence>
<accession>A0A9X4AWU7</accession>
<organism evidence="8 9">
    <name type="scientific">Polyangium jinanense</name>
    <dbReference type="NCBI Taxonomy" id="2829994"/>
    <lineage>
        <taxon>Bacteria</taxon>
        <taxon>Pseudomonadati</taxon>
        <taxon>Myxococcota</taxon>
        <taxon>Polyangia</taxon>
        <taxon>Polyangiales</taxon>
        <taxon>Polyangiaceae</taxon>
        <taxon>Polyangium</taxon>
    </lineage>
</organism>
<comment type="caution">
    <text evidence="8">The sequence shown here is derived from an EMBL/GenBank/DDBJ whole genome shotgun (WGS) entry which is preliminary data.</text>
</comment>
<dbReference type="InterPro" id="IPR000223">
    <property type="entry name" value="Pept_S26A_signal_pept_1"/>
</dbReference>
<gene>
    <name evidence="8" type="primary">lepB</name>
    <name evidence="8" type="ORF">KEG57_42430</name>
</gene>
<dbReference type="GO" id="GO:0009003">
    <property type="term" value="F:signal peptidase activity"/>
    <property type="evidence" value="ECO:0007669"/>
    <property type="project" value="UniProtKB-EC"/>
</dbReference>
<keyword evidence="6" id="KW-0472">Membrane</keyword>
<dbReference type="GO" id="GO:0006465">
    <property type="term" value="P:signal peptide processing"/>
    <property type="evidence" value="ECO:0007669"/>
    <property type="project" value="InterPro"/>
</dbReference>
<evidence type="ECO:0000256" key="6">
    <source>
        <dbReference type="RuleBase" id="RU362042"/>
    </source>
</evidence>
<evidence type="ECO:0000256" key="1">
    <source>
        <dbReference type="ARBA" id="ARBA00000677"/>
    </source>
</evidence>
<keyword evidence="6" id="KW-0812">Transmembrane</keyword>
<dbReference type="GO" id="GO:0004252">
    <property type="term" value="F:serine-type endopeptidase activity"/>
    <property type="evidence" value="ECO:0007669"/>
    <property type="project" value="InterPro"/>
</dbReference>
<dbReference type="SUPFAM" id="SSF51306">
    <property type="entry name" value="LexA/Signal peptidase"/>
    <property type="match status" value="1"/>
</dbReference>
<comment type="similarity">
    <text evidence="2 6">Belongs to the peptidase S26 family.</text>
</comment>
<feature type="domain" description="Peptidase S26" evidence="7">
    <location>
        <begin position="22"/>
        <end position="219"/>
    </location>
</feature>
<dbReference type="RefSeq" id="WP_272421976.1">
    <property type="nucleotide sequence ID" value="NZ_JAGTJJ010000049.1"/>
</dbReference>
<evidence type="ECO:0000259" key="7">
    <source>
        <dbReference type="Pfam" id="PF10502"/>
    </source>
</evidence>
<feature type="transmembrane region" description="Helical" evidence="6">
    <location>
        <begin position="20"/>
        <end position="39"/>
    </location>
</feature>
<dbReference type="PANTHER" id="PTHR43390:SF1">
    <property type="entry name" value="CHLOROPLAST PROCESSING PEPTIDASE"/>
    <property type="match status" value="1"/>
</dbReference>
<dbReference type="Pfam" id="PF10502">
    <property type="entry name" value="Peptidase_S26"/>
    <property type="match status" value="1"/>
</dbReference>
<sequence>MSDSSPARHEAARKKRSALLAYVILGLLVATFVVLRVMVKVYKVPSGAMVPTLVPGDYVSALRGGEVHRGDVIVFPFPENPDQLFMKRVIGMPGDRIEFVDGRPIINGFRVPQCRVGRYDWEGRTYELFIEWLDEHAYGVLLDGPVFGETCEKDSDCSAMQSCRGGICGTVQGPWVVPAGEAFVIGDNRMNSHDSRSWKGGIGRGMPISTVVGRVAMIMLGGFSGRSATPVDGPPILPAGAASLGPAMEKCLKEKTAATPPPPAR</sequence>
<dbReference type="PRINTS" id="PR00727">
    <property type="entry name" value="LEADERPTASE"/>
</dbReference>
<keyword evidence="6" id="KW-0645">Protease</keyword>
<dbReference type="InterPro" id="IPR036286">
    <property type="entry name" value="LexA/Signal_pep-like_sf"/>
</dbReference>
<name>A0A9X4AWU7_9BACT</name>
<dbReference type="PANTHER" id="PTHR43390">
    <property type="entry name" value="SIGNAL PEPTIDASE I"/>
    <property type="match status" value="1"/>
</dbReference>
<reference evidence="8 9" key="1">
    <citation type="submission" date="2021-04" db="EMBL/GenBank/DDBJ databases">
        <title>Genome analysis of Polyangium sp.</title>
        <authorList>
            <person name="Li Y."/>
            <person name="Wang J."/>
        </authorList>
    </citation>
    <scope>NUCLEOTIDE SEQUENCE [LARGE SCALE GENOMIC DNA]</scope>
    <source>
        <strain evidence="8 9">SDU14</strain>
    </source>
</reference>
<dbReference type="InterPro" id="IPR019757">
    <property type="entry name" value="Pept_S26A_signal_pept_1_Lys-AS"/>
</dbReference>
<comment type="catalytic activity">
    <reaction evidence="1 6">
        <text>Cleavage of hydrophobic, N-terminal signal or leader sequences from secreted and periplasmic proteins.</text>
        <dbReference type="EC" id="3.4.21.89"/>
    </reaction>
</comment>
<dbReference type="InterPro" id="IPR019533">
    <property type="entry name" value="Peptidase_S26"/>
</dbReference>
<dbReference type="NCBIfam" id="TIGR02227">
    <property type="entry name" value="sigpep_I_bact"/>
    <property type="match status" value="1"/>
</dbReference>
<keyword evidence="6" id="KW-1133">Transmembrane helix</keyword>
<dbReference type="Gene3D" id="2.10.109.10">
    <property type="entry name" value="Umud Fragment, subunit A"/>
    <property type="match status" value="1"/>
</dbReference>
<proteinExistence type="inferred from homology"/>
<protein>
    <recommendedName>
        <fullName evidence="4 6">Signal peptidase I</fullName>
        <ecNumber evidence="3 6">3.4.21.89</ecNumber>
    </recommendedName>
</protein>
<evidence type="ECO:0000313" key="8">
    <source>
        <dbReference type="EMBL" id="MDC3987201.1"/>
    </source>
</evidence>
<evidence type="ECO:0000313" key="9">
    <source>
        <dbReference type="Proteomes" id="UP001151081"/>
    </source>
</evidence>
<comment type="subcellular location">
    <subcellularLocation>
        <location evidence="6">Membrane</location>
        <topology evidence="6">Single-pass type II membrane protein</topology>
    </subcellularLocation>
</comment>
<dbReference type="EC" id="3.4.21.89" evidence="3 6"/>
<evidence type="ECO:0000256" key="2">
    <source>
        <dbReference type="ARBA" id="ARBA00009370"/>
    </source>
</evidence>
<dbReference type="EMBL" id="JAGTJJ010000049">
    <property type="protein sequence ID" value="MDC3987201.1"/>
    <property type="molecule type" value="Genomic_DNA"/>
</dbReference>
<dbReference type="CDD" id="cd06530">
    <property type="entry name" value="S26_SPase_I"/>
    <property type="match status" value="1"/>
</dbReference>
<keyword evidence="5 6" id="KW-0378">Hydrolase</keyword>
<evidence type="ECO:0000256" key="4">
    <source>
        <dbReference type="ARBA" id="ARBA00019232"/>
    </source>
</evidence>
<dbReference type="GO" id="GO:0016020">
    <property type="term" value="C:membrane"/>
    <property type="evidence" value="ECO:0007669"/>
    <property type="project" value="UniProtKB-SubCell"/>
</dbReference>
<dbReference type="PROSITE" id="PS00760">
    <property type="entry name" value="SPASE_I_2"/>
    <property type="match status" value="1"/>
</dbReference>
<dbReference type="Proteomes" id="UP001151081">
    <property type="component" value="Unassembled WGS sequence"/>
</dbReference>
<dbReference type="AlphaFoldDB" id="A0A9X4AWU7"/>
<evidence type="ECO:0000256" key="3">
    <source>
        <dbReference type="ARBA" id="ARBA00013208"/>
    </source>
</evidence>
<keyword evidence="9" id="KW-1185">Reference proteome</keyword>